<dbReference type="InterPro" id="IPR016032">
    <property type="entry name" value="Sig_transdc_resp-reg_C-effctor"/>
</dbReference>
<evidence type="ECO:0000259" key="3">
    <source>
        <dbReference type="PROSITE" id="PS51755"/>
    </source>
</evidence>
<keyword evidence="1 2" id="KW-0238">DNA-binding</keyword>
<dbReference type="GO" id="GO:0000160">
    <property type="term" value="P:phosphorelay signal transduction system"/>
    <property type="evidence" value="ECO:0007669"/>
    <property type="project" value="InterPro"/>
</dbReference>
<accession>A0A143QFT7</accession>
<evidence type="ECO:0000313" key="4">
    <source>
        <dbReference type="EMBL" id="AMY22043.1"/>
    </source>
</evidence>
<feature type="domain" description="OmpR/PhoB-type" evidence="3">
    <location>
        <begin position="53"/>
        <end position="143"/>
    </location>
</feature>
<name>A0A143QFT7_RHOFA</name>
<dbReference type="SMART" id="SM00862">
    <property type="entry name" value="Trans_reg_C"/>
    <property type="match status" value="1"/>
</dbReference>
<dbReference type="Proteomes" id="UP000076038">
    <property type="component" value="Chromosome"/>
</dbReference>
<keyword evidence="5" id="KW-1185">Reference proteome</keyword>
<dbReference type="SUPFAM" id="SSF46894">
    <property type="entry name" value="C-terminal effector domain of the bipartite response regulators"/>
    <property type="match status" value="1"/>
</dbReference>
<dbReference type="GO" id="GO:0003677">
    <property type="term" value="F:DNA binding"/>
    <property type="evidence" value="ECO:0007669"/>
    <property type="project" value="UniProtKB-UniRule"/>
</dbReference>
<feature type="DNA-binding region" description="OmpR/PhoB-type" evidence="2">
    <location>
        <begin position="53"/>
        <end position="143"/>
    </location>
</feature>
<dbReference type="RefSeq" id="WP_048316418.1">
    <property type="nucleotide sequence ID" value="NZ_CP015220.1"/>
</dbReference>
<organism evidence="4 5">
    <name type="scientific">Rhodococcoides fascians</name>
    <name type="common">Rhodococcus fascians</name>
    <dbReference type="NCBI Taxonomy" id="1828"/>
    <lineage>
        <taxon>Bacteria</taxon>
        <taxon>Bacillati</taxon>
        <taxon>Actinomycetota</taxon>
        <taxon>Actinomycetes</taxon>
        <taxon>Mycobacteriales</taxon>
        <taxon>Nocardiaceae</taxon>
        <taxon>Rhodococcoides</taxon>
    </lineage>
</organism>
<dbReference type="InterPro" id="IPR036388">
    <property type="entry name" value="WH-like_DNA-bd_sf"/>
</dbReference>
<dbReference type="GO" id="GO:0006355">
    <property type="term" value="P:regulation of DNA-templated transcription"/>
    <property type="evidence" value="ECO:0007669"/>
    <property type="project" value="InterPro"/>
</dbReference>
<sequence>MSTEATVVLRISDSGTSSLQGLTRPQLHALADALRVAAKSYAPHAKILTRFDVRVNELNAPLVIDLPARDVVLAGKSVRFSHTEFEIFAYLAQHPRVVVNRSELSDSNSGRSVDVHLSRVRTKLGQYGRLITTVRGTGYRFDPEPGIRVITEPSVLRSA</sequence>
<dbReference type="PATRIC" id="fig|1653479.3.peg.741"/>
<gene>
    <name evidence="4" type="primary">phoB</name>
    <name evidence="4" type="ORF">A3Q41_00725</name>
</gene>
<dbReference type="Pfam" id="PF00486">
    <property type="entry name" value="Trans_reg_C"/>
    <property type="match status" value="1"/>
</dbReference>
<dbReference type="OrthoDB" id="8927943at2"/>
<dbReference type="AlphaFoldDB" id="A0A143QFT7"/>
<reference evidence="4 5" key="1">
    <citation type="journal article" date="2016" name="Genome Announc.">
        <title>Complete Genome and Plasmid Sequences for Rhodococcus fascians D188 and Draft Sequences for Rhodococcus Isolates PBTS 1 and PBTS 2.</title>
        <authorList>
            <person name="Stamler R.A."/>
            <person name="Vereecke D."/>
            <person name="Zhang Y."/>
            <person name="Schilkey F."/>
            <person name="Devitt N."/>
            <person name="Randall J.J."/>
        </authorList>
    </citation>
    <scope>NUCLEOTIDE SEQUENCE [LARGE SCALE GENOMIC DNA]</scope>
    <source>
        <strain evidence="4 5">PBTS2</strain>
    </source>
</reference>
<proteinExistence type="predicted"/>
<dbReference type="InterPro" id="IPR001867">
    <property type="entry name" value="OmpR/PhoB-type_DNA-bd"/>
</dbReference>
<dbReference type="CDD" id="cd00383">
    <property type="entry name" value="trans_reg_C"/>
    <property type="match status" value="1"/>
</dbReference>
<dbReference type="PROSITE" id="PS51755">
    <property type="entry name" value="OMPR_PHOB"/>
    <property type="match status" value="1"/>
</dbReference>
<reference evidence="5" key="2">
    <citation type="submission" date="2016-04" db="EMBL/GenBank/DDBJ databases">
        <title>Complete Genome and Plasmid Sequences for Rhodococcus fascians D188 and Draft Sequences for Rhodococcus spp. Isolates PBTS 1 and PBTS 2.</title>
        <authorList>
            <person name="Stamer R."/>
            <person name="Vereecke D."/>
            <person name="Zhang Y."/>
            <person name="Schilkey F."/>
            <person name="Devitt N."/>
            <person name="Randall J."/>
        </authorList>
    </citation>
    <scope>NUCLEOTIDE SEQUENCE [LARGE SCALE GENOMIC DNA]</scope>
    <source>
        <strain evidence="5">PBTS2</strain>
    </source>
</reference>
<dbReference type="KEGG" id="rhs:A3Q41_00725"/>
<protein>
    <submittedName>
        <fullName evidence="4">Phosphate regulon transcriptional regulatory protein PhoB</fullName>
    </submittedName>
</protein>
<dbReference type="Gene3D" id="1.10.10.10">
    <property type="entry name" value="Winged helix-like DNA-binding domain superfamily/Winged helix DNA-binding domain"/>
    <property type="match status" value="1"/>
</dbReference>
<evidence type="ECO:0000313" key="5">
    <source>
        <dbReference type="Proteomes" id="UP000076038"/>
    </source>
</evidence>
<evidence type="ECO:0000256" key="1">
    <source>
        <dbReference type="ARBA" id="ARBA00023125"/>
    </source>
</evidence>
<dbReference type="EMBL" id="CP015220">
    <property type="protein sequence ID" value="AMY22043.1"/>
    <property type="molecule type" value="Genomic_DNA"/>
</dbReference>
<evidence type="ECO:0000256" key="2">
    <source>
        <dbReference type="PROSITE-ProRule" id="PRU01091"/>
    </source>
</evidence>